<reference evidence="3 4" key="2">
    <citation type="submission" date="2019-03" db="EMBL/GenBank/DDBJ databases">
        <title>Bradyrhizobium strains diversity.</title>
        <authorList>
            <person name="Urquiaga M.C.O."/>
            <person name="Hungria M."/>
            <person name="Delamuta J.R.M."/>
            <person name="Klepa M.S."/>
        </authorList>
    </citation>
    <scope>NUCLEOTIDE SEQUENCE [LARGE SCALE GENOMIC DNA]</scope>
    <source>
        <strain evidence="3 4">CNPSo 3426</strain>
    </source>
</reference>
<reference evidence="2 5" key="1">
    <citation type="submission" date="2019-03" db="EMBL/GenBank/DDBJ databases">
        <title>Bradyrhizobium strains diversity isolated from Chamaecrista fasciculata.</title>
        <authorList>
            <person name="Urquiaga M.C.O."/>
            <person name="Hungria M."/>
            <person name="Delamuta J.R.M."/>
        </authorList>
    </citation>
    <scope>NUCLEOTIDE SEQUENCE [LARGE SCALE GENOMIC DNA]</scope>
    <source>
        <strain evidence="2 5">CNPSo 3424</strain>
    </source>
</reference>
<comment type="catalytic activity">
    <reaction evidence="1">
        <text>citrate + acetyl-CoA = (3S)-citryl-CoA + acetate</text>
        <dbReference type="Rhea" id="RHEA:19405"/>
        <dbReference type="ChEBI" id="CHEBI:16947"/>
        <dbReference type="ChEBI" id="CHEBI:30089"/>
        <dbReference type="ChEBI" id="CHEBI:57288"/>
        <dbReference type="ChEBI" id="CHEBI:57321"/>
        <dbReference type="EC" id="2.8.3.10"/>
    </reaction>
</comment>
<dbReference type="Proteomes" id="UP000297700">
    <property type="component" value="Unassembled WGS sequence"/>
</dbReference>
<dbReference type="InterPro" id="IPR037171">
    <property type="entry name" value="NagB/RpiA_transferase-like"/>
</dbReference>
<dbReference type="GO" id="GO:0008815">
    <property type="term" value="F:citrate (pro-3S)-lyase activity"/>
    <property type="evidence" value="ECO:0007669"/>
    <property type="project" value="UniProtKB-UniRule"/>
</dbReference>
<gene>
    <name evidence="3" type="primary">citF</name>
    <name evidence="3" type="ORF">E4K64_34935</name>
    <name evidence="2" type="ORF">E4K66_34875</name>
</gene>
<dbReference type="RefSeq" id="WP_135167356.1">
    <property type="nucleotide sequence ID" value="NZ_SPQS01000033.1"/>
</dbReference>
<dbReference type="Proteomes" id="UP000298225">
    <property type="component" value="Unassembled WGS sequence"/>
</dbReference>
<dbReference type="Gene3D" id="3.40.1080.10">
    <property type="entry name" value="Glutaconate Coenzyme A-transferase"/>
    <property type="match status" value="2"/>
</dbReference>
<dbReference type="GO" id="GO:0009346">
    <property type="term" value="C:ATP-independent citrate lyase complex"/>
    <property type="evidence" value="ECO:0007669"/>
    <property type="project" value="UniProtKB-UniRule"/>
</dbReference>
<keyword evidence="5" id="KW-1185">Reference proteome</keyword>
<dbReference type="GO" id="GO:0008814">
    <property type="term" value="F:citrate CoA-transferase activity"/>
    <property type="evidence" value="ECO:0007669"/>
    <property type="project" value="UniProtKB-UniRule"/>
</dbReference>
<accession>A0A4Y9NM76</accession>
<comment type="catalytic activity">
    <reaction evidence="1">
        <text>citrate = oxaloacetate + acetate</text>
        <dbReference type="Rhea" id="RHEA:10760"/>
        <dbReference type="ChEBI" id="CHEBI:16452"/>
        <dbReference type="ChEBI" id="CHEBI:16947"/>
        <dbReference type="ChEBI" id="CHEBI:30089"/>
        <dbReference type="EC" id="4.1.3.6"/>
    </reaction>
</comment>
<comment type="subcellular location">
    <subcellularLocation>
        <location evidence="1">Cytoplasm</location>
    </subcellularLocation>
</comment>
<keyword evidence="1 3" id="KW-0456">Lyase</keyword>
<proteinExistence type="predicted"/>
<protein>
    <recommendedName>
        <fullName evidence="1">Citrate lyase alpha chain</fullName>
        <shortName evidence="1">Citrase alpha chain</shortName>
        <ecNumber evidence="1">2.8.3.10</ecNumber>
        <ecNumber evidence="1">4.1.3.6</ecNumber>
    </recommendedName>
    <alternativeName>
        <fullName evidence="1">Citrate (pro-3S)-lyase alpha chain</fullName>
    </alternativeName>
    <alternativeName>
        <fullName evidence="1">Citrate CoA-transferase subunit</fullName>
    </alternativeName>
</protein>
<keyword evidence="1 3" id="KW-0808">Transferase</keyword>
<dbReference type="EC" id="4.1.3.6" evidence="1"/>
<name>A0A4Y9NM76_9BRAD</name>
<dbReference type="EMBL" id="SPQU01000032">
    <property type="protein sequence ID" value="TFV30452.1"/>
    <property type="molecule type" value="Genomic_DNA"/>
</dbReference>
<evidence type="ECO:0000256" key="1">
    <source>
        <dbReference type="PIRNR" id="PIRNR009451"/>
    </source>
</evidence>
<dbReference type="PANTHER" id="PTHR40596:SF1">
    <property type="entry name" value="CITRATE LYASE ALPHA CHAIN"/>
    <property type="match status" value="1"/>
</dbReference>
<organism evidence="3 4">
    <name type="scientific">Bradyrhizobium frederickii</name>
    <dbReference type="NCBI Taxonomy" id="2560054"/>
    <lineage>
        <taxon>Bacteria</taxon>
        <taxon>Pseudomonadati</taxon>
        <taxon>Pseudomonadota</taxon>
        <taxon>Alphaproteobacteria</taxon>
        <taxon>Hyphomicrobiales</taxon>
        <taxon>Nitrobacteraceae</taxon>
        <taxon>Bradyrhizobium</taxon>
    </lineage>
</organism>
<evidence type="ECO:0000313" key="5">
    <source>
        <dbReference type="Proteomes" id="UP000298225"/>
    </source>
</evidence>
<dbReference type="Pfam" id="PF04223">
    <property type="entry name" value="CitF"/>
    <property type="match status" value="1"/>
</dbReference>
<dbReference type="PANTHER" id="PTHR40596">
    <property type="entry name" value="CITRATE LYASE ALPHA CHAIN"/>
    <property type="match status" value="1"/>
</dbReference>
<dbReference type="InterPro" id="IPR006472">
    <property type="entry name" value="Citrate_lyase_asu"/>
</dbReference>
<evidence type="ECO:0000313" key="4">
    <source>
        <dbReference type="Proteomes" id="UP000297700"/>
    </source>
</evidence>
<dbReference type="GO" id="GO:0005737">
    <property type="term" value="C:cytoplasm"/>
    <property type="evidence" value="ECO:0007669"/>
    <property type="project" value="UniProtKB-SubCell"/>
</dbReference>
<keyword evidence="1" id="KW-0963">Cytoplasm</keyword>
<dbReference type="EMBL" id="SPQS01000033">
    <property type="protein sequence ID" value="TFV68901.1"/>
    <property type="molecule type" value="Genomic_DNA"/>
</dbReference>
<dbReference type="SUPFAM" id="SSF100950">
    <property type="entry name" value="NagB/RpiA/CoA transferase-like"/>
    <property type="match status" value="2"/>
</dbReference>
<dbReference type="EC" id="2.8.3.10" evidence="1"/>
<accession>A0A4Y9KUZ0</accession>
<sequence>MPDILGRGLPSSIEGYGNVNPFAGALRVPGPISRAATVLRSATRGVPKTLPSVRAALDACELRNGATISFHHHLRNGDRVLNLVLSEIAAKGLRDITVAASALFPVHAPLVQHIHRGVVSGLAASTIYGPLADAVSRGELAKPVLMFTHGGRARCIESGELHIDVAFVAAPTADAYGNLNGVNGRAACGPLGYAVSDVQYADRVVAITDNLVPYPATPIEISQDCVDFVVAIDSVGDPEQIVSGTTRLTTNPTGLQIAETAAKIIQASGLLNEGFSFQTGAGGVSLAAAAFLRDIMIHRKVQGSFASGGITGGIVQMFDAGLFRALLDVQAFDLEAVASFRRSPAHQGMSASMYANPHNRGCVVNQLDAVILGAAEVDLAFNVNVTTGNQGLILGGSGGHADTAAGAKLTLITTQLTAGNVPKIVDRVKTLTTPGETIDVVVTESGVAVNPQRTDLLDRLKFANIPVVSIERLKEEAIRKAGPVTARAIENDKIVAVVEYRDGTVIDVVRAVPTISTTRTWRSGESPDRG</sequence>
<dbReference type="GO" id="GO:0006084">
    <property type="term" value="P:acetyl-CoA metabolic process"/>
    <property type="evidence" value="ECO:0007669"/>
    <property type="project" value="UniProtKB-UniRule"/>
</dbReference>
<dbReference type="OrthoDB" id="9767643at2"/>
<comment type="caution">
    <text evidence="3">The sequence shown here is derived from an EMBL/GenBank/DDBJ whole genome shotgun (WGS) entry which is preliminary data.</text>
</comment>
<evidence type="ECO:0000313" key="3">
    <source>
        <dbReference type="EMBL" id="TFV68901.1"/>
    </source>
</evidence>
<dbReference type="AlphaFoldDB" id="A0A4Y9NM76"/>
<evidence type="ECO:0000313" key="2">
    <source>
        <dbReference type="EMBL" id="TFV30452.1"/>
    </source>
</evidence>
<dbReference type="NCBIfam" id="TIGR01584">
    <property type="entry name" value="citF"/>
    <property type="match status" value="1"/>
</dbReference>
<dbReference type="PIRSF" id="PIRSF009451">
    <property type="entry name" value="Citrt_lyas_alpha"/>
    <property type="match status" value="1"/>
</dbReference>